<keyword evidence="1" id="KW-1133">Transmembrane helix</keyword>
<keyword evidence="3" id="KW-1185">Reference proteome</keyword>
<dbReference type="EMBL" id="CP006868">
    <property type="protein sequence ID" value="UXD22276.1"/>
    <property type="molecule type" value="Genomic_DNA"/>
</dbReference>
<feature type="transmembrane region" description="Helical" evidence="1">
    <location>
        <begin position="12"/>
        <end position="35"/>
    </location>
</feature>
<protein>
    <submittedName>
        <fullName evidence="2">Uncharacterized protein</fullName>
    </submittedName>
</protein>
<gene>
    <name evidence="2" type="ORF">IPA_03150</name>
</gene>
<keyword evidence="1" id="KW-0812">Transmembrane</keyword>
<reference evidence="2" key="1">
    <citation type="submission" date="2013-11" db="EMBL/GenBank/DDBJ databases">
        <title>Comparative genomics of Ignicoccus.</title>
        <authorList>
            <person name="Podar M."/>
        </authorList>
    </citation>
    <scope>NUCLEOTIDE SEQUENCE</scope>
    <source>
        <strain evidence="2">DSM 13166</strain>
    </source>
</reference>
<organism evidence="2 3">
    <name type="scientific">Ignicoccus pacificus DSM 13166</name>
    <dbReference type="NCBI Taxonomy" id="940294"/>
    <lineage>
        <taxon>Archaea</taxon>
        <taxon>Thermoproteota</taxon>
        <taxon>Thermoprotei</taxon>
        <taxon>Desulfurococcales</taxon>
        <taxon>Desulfurococcaceae</taxon>
        <taxon>Ignicoccus</taxon>
    </lineage>
</organism>
<sequence>MRLEEREVERLLYVVPSIVLFLALTNTSMASLSFIGLLSSAVLYFLGYPGPATATLFSTAVSVGLKALDSYISQPRIIKIYTNTTVTKVLVVTAKSVEIRTSMITVTETLTETYFKTRNITLTNTKTITLTKTFCGKIIKLVSYTILPPARCDEVFACTAPPDVNLFIGENLTVGTMPLPGTPPTLIYTPIGRWENVECNSTFTLKEGERILIARPYFGQPPENVTISCVR</sequence>
<dbReference type="KEGG" id="ipc:IPA_03150"/>
<proteinExistence type="predicted"/>
<dbReference type="Proteomes" id="UP001063698">
    <property type="component" value="Chromosome"/>
</dbReference>
<evidence type="ECO:0000256" key="1">
    <source>
        <dbReference type="SAM" id="Phobius"/>
    </source>
</evidence>
<dbReference type="AlphaFoldDB" id="A0A977PJZ4"/>
<evidence type="ECO:0000313" key="3">
    <source>
        <dbReference type="Proteomes" id="UP001063698"/>
    </source>
</evidence>
<evidence type="ECO:0000313" key="2">
    <source>
        <dbReference type="EMBL" id="UXD22276.1"/>
    </source>
</evidence>
<keyword evidence="1" id="KW-0472">Membrane</keyword>
<accession>A0A977PJZ4</accession>
<name>A0A977PJZ4_9CREN</name>